<comment type="caution">
    <text evidence="2">The sequence shown here is derived from an EMBL/GenBank/DDBJ whole genome shotgun (WGS) entry which is preliminary data.</text>
</comment>
<gene>
    <name evidence="2" type="ORF">B0T20DRAFT_99861</name>
</gene>
<reference evidence="2" key="1">
    <citation type="journal article" date="2023" name="Mol. Phylogenet. Evol.">
        <title>Genome-scale phylogeny and comparative genomics of the fungal order Sordariales.</title>
        <authorList>
            <person name="Hensen N."/>
            <person name="Bonometti L."/>
            <person name="Westerberg I."/>
            <person name="Brannstrom I.O."/>
            <person name="Guillou S."/>
            <person name="Cros-Aarteil S."/>
            <person name="Calhoun S."/>
            <person name="Haridas S."/>
            <person name="Kuo A."/>
            <person name="Mondo S."/>
            <person name="Pangilinan J."/>
            <person name="Riley R."/>
            <person name="LaButti K."/>
            <person name="Andreopoulos B."/>
            <person name="Lipzen A."/>
            <person name="Chen C."/>
            <person name="Yan M."/>
            <person name="Daum C."/>
            <person name="Ng V."/>
            <person name="Clum A."/>
            <person name="Steindorff A."/>
            <person name="Ohm R.A."/>
            <person name="Martin F."/>
            <person name="Silar P."/>
            <person name="Natvig D.O."/>
            <person name="Lalanne C."/>
            <person name="Gautier V."/>
            <person name="Ament-Velasquez S.L."/>
            <person name="Kruys A."/>
            <person name="Hutchinson M.I."/>
            <person name="Powell A.J."/>
            <person name="Barry K."/>
            <person name="Miller A.N."/>
            <person name="Grigoriev I.V."/>
            <person name="Debuchy R."/>
            <person name="Gladieux P."/>
            <person name="Hiltunen Thoren M."/>
            <person name="Johannesson H."/>
        </authorList>
    </citation>
    <scope>NUCLEOTIDE SEQUENCE</scope>
    <source>
        <strain evidence="2">FGSC 1904</strain>
    </source>
</reference>
<dbReference type="AlphaFoldDB" id="A0AAE0NVX9"/>
<dbReference type="Proteomes" id="UP001281003">
    <property type="component" value="Unassembled WGS sequence"/>
</dbReference>
<name>A0AAE0NVX9_SORBR</name>
<protein>
    <submittedName>
        <fullName evidence="2">Uncharacterized protein</fullName>
    </submittedName>
</protein>
<proteinExistence type="predicted"/>
<sequence>MGTSNFLAHRAPFEVLYAIYQSIASERIQDAVTLSITCRNLRNQWTAHRSAILWDLCVEDVPHAREALLVARMTRKVADAEKSGRLPPMDIVPGDLLSGSASPKSSITLSEYQQVRALNLLAQHVEAKLYRYRCYHPWLPADRPKPDPKGQETVLPEEPSSMPEWSDRVRLSFYRTMIIAAGLAGAYHEPTRKAMDSKADMPGILKKLDQAHRDAHRHMSEYVSLTEKEVNWLEQFAVCNIDATPEAEEAVFGRLAHWLLGNILEKDSRREAMAWRFARGLGRATYCRKLKDSGRGCPVQLVVEGNNAWSHADAHLVVWELMQVLYVFTQILDYFPPVDDPDRGDPSRVHALVVYPGPYVVQERQMLVNKVKDCKWNDVRNPRRSVHLVLGWIHERGGRPNHYVGEHSEFPTPGLEYKFFEYFLRRYCKSRLDDDAIDQGTLAVYGDRELGIFANDHVGGKFTRETPTASNVTVRLGQGFHESILKDGEFFGGSEVLTSCDPPPARIYREMEYLSI</sequence>
<evidence type="ECO:0000313" key="3">
    <source>
        <dbReference type="Proteomes" id="UP001281003"/>
    </source>
</evidence>
<evidence type="ECO:0000313" key="2">
    <source>
        <dbReference type="EMBL" id="KAK3388681.1"/>
    </source>
</evidence>
<evidence type="ECO:0000256" key="1">
    <source>
        <dbReference type="SAM" id="MobiDB-lite"/>
    </source>
</evidence>
<feature type="region of interest" description="Disordered" evidence="1">
    <location>
        <begin position="141"/>
        <end position="161"/>
    </location>
</feature>
<organism evidence="2 3">
    <name type="scientific">Sordaria brevicollis</name>
    <dbReference type="NCBI Taxonomy" id="83679"/>
    <lineage>
        <taxon>Eukaryota</taxon>
        <taxon>Fungi</taxon>
        <taxon>Dikarya</taxon>
        <taxon>Ascomycota</taxon>
        <taxon>Pezizomycotina</taxon>
        <taxon>Sordariomycetes</taxon>
        <taxon>Sordariomycetidae</taxon>
        <taxon>Sordariales</taxon>
        <taxon>Sordariaceae</taxon>
        <taxon>Sordaria</taxon>
    </lineage>
</organism>
<keyword evidence="3" id="KW-1185">Reference proteome</keyword>
<dbReference type="EMBL" id="JAUTDP010000015">
    <property type="protein sequence ID" value="KAK3388681.1"/>
    <property type="molecule type" value="Genomic_DNA"/>
</dbReference>
<accession>A0AAE0NVX9</accession>
<reference evidence="2" key="2">
    <citation type="submission" date="2023-07" db="EMBL/GenBank/DDBJ databases">
        <authorList>
            <consortium name="Lawrence Berkeley National Laboratory"/>
            <person name="Haridas S."/>
            <person name="Hensen N."/>
            <person name="Bonometti L."/>
            <person name="Westerberg I."/>
            <person name="Brannstrom I.O."/>
            <person name="Guillou S."/>
            <person name="Cros-Aarteil S."/>
            <person name="Calhoun S."/>
            <person name="Kuo A."/>
            <person name="Mondo S."/>
            <person name="Pangilinan J."/>
            <person name="Riley R."/>
            <person name="LaButti K."/>
            <person name="Andreopoulos B."/>
            <person name="Lipzen A."/>
            <person name="Chen C."/>
            <person name="Yanf M."/>
            <person name="Daum C."/>
            <person name="Ng V."/>
            <person name="Clum A."/>
            <person name="Steindorff A."/>
            <person name="Ohm R."/>
            <person name="Martin F."/>
            <person name="Silar P."/>
            <person name="Natvig D."/>
            <person name="Lalanne C."/>
            <person name="Gautier V."/>
            <person name="Ament-velasquez S.L."/>
            <person name="Kruys A."/>
            <person name="Hutchinson M.I."/>
            <person name="Powell A.J."/>
            <person name="Barry K."/>
            <person name="Miller A.N."/>
            <person name="Grigoriev I.V."/>
            <person name="Debuchy R."/>
            <person name="Gladieux P."/>
            <person name="Thoren M.H."/>
            <person name="Johannesson H."/>
        </authorList>
    </citation>
    <scope>NUCLEOTIDE SEQUENCE</scope>
    <source>
        <strain evidence="2">FGSC 1904</strain>
    </source>
</reference>